<proteinExistence type="predicted"/>
<evidence type="ECO:0000313" key="3">
    <source>
        <dbReference type="Proteomes" id="UP000030121"/>
    </source>
</evidence>
<comment type="caution">
    <text evidence="2">The sequence shown here is derived from an EMBL/GenBank/DDBJ whole genome shotgun (WGS) entry which is preliminary data.</text>
</comment>
<organism evidence="2 3">
    <name type="scientific">Flavobacterium suncheonense GH29-5 = DSM 17707</name>
    <dbReference type="NCBI Taxonomy" id="1121899"/>
    <lineage>
        <taxon>Bacteria</taxon>
        <taxon>Pseudomonadati</taxon>
        <taxon>Bacteroidota</taxon>
        <taxon>Flavobacteriia</taxon>
        <taxon>Flavobacteriales</taxon>
        <taxon>Flavobacteriaceae</taxon>
        <taxon>Flavobacterium</taxon>
    </lineage>
</organism>
<dbReference type="EMBL" id="JRLW01000005">
    <property type="protein sequence ID" value="KGO89680.1"/>
    <property type="molecule type" value="Genomic_DNA"/>
</dbReference>
<evidence type="ECO:0000259" key="1">
    <source>
        <dbReference type="Pfam" id="PF13568"/>
    </source>
</evidence>
<sequence>MKKVIFSVVLSCIGFIQSNAQVTIKPGVKAGLNISRFTNTDADSNTDFYLGGLVAIKLAKFYTLQPELLYSRQGATVKYATYNPVYFETTFKDHKYNLDYLSVDVINKFTFGKGFQAVVGPALDFKVADNFKETGLKSPEGFDIGIIFGAGYSLPNGLTFEARFKQGFVDIFGNNYNTYYDEEGNGNADDIILNQVFQLGVSYTFDVK</sequence>
<protein>
    <recommendedName>
        <fullName evidence="1">Outer membrane protein beta-barrel domain-containing protein</fullName>
    </recommendedName>
</protein>
<dbReference type="InterPro" id="IPR025665">
    <property type="entry name" value="Beta-barrel_OMP_2"/>
</dbReference>
<dbReference type="STRING" id="1121899.GCA_000430025_01946"/>
<evidence type="ECO:0000313" key="2">
    <source>
        <dbReference type="EMBL" id="KGO89680.1"/>
    </source>
</evidence>
<dbReference type="eggNOG" id="COG3637">
    <property type="taxonomic scope" value="Bacteria"/>
</dbReference>
<reference evidence="2 3" key="1">
    <citation type="submission" date="2013-09" db="EMBL/GenBank/DDBJ databases">
        <authorList>
            <person name="Zeng Z."/>
            <person name="Chen C."/>
        </authorList>
    </citation>
    <scope>NUCLEOTIDE SEQUENCE [LARGE SCALE GENOMIC DNA]</scope>
    <source>
        <strain evidence="2 3">GH29-5</strain>
    </source>
</reference>
<feature type="domain" description="Outer membrane protein beta-barrel" evidence="1">
    <location>
        <begin position="20"/>
        <end position="172"/>
    </location>
</feature>
<dbReference type="Pfam" id="PF13568">
    <property type="entry name" value="OMP_b-brl_2"/>
    <property type="match status" value="1"/>
</dbReference>
<dbReference type="AlphaFoldDB" id="A0A0A2MN50"/>
<dbReference type="RefSeq" id="WP_026980379.1">
    <property type="nucleotide sequence ID" value="NZ_AUCZ01000008.1"/>
</dbReference>
<name>A0A0A2MN50_9FLAO</name>
<keyword evidence="3" id="KW-1185">Reference proteome</keyword>
<gene>
    <name evidence="2" type="ORF">Q764_05655</name>
</gene>
<accession>A0A0A2MN50</accession>
<dbReference type="OrthoDB" id="947434at2"/>
<dbReference type="Proteomes" id="UP000030121">
    <property type="component" value="Unassembled WGS sequence"/>
</dbReference>